<dbReference type="AlphaFoldDB" id="D0LYQ4"/>
<accession>D0LYQ4</accession>
<reference evidence="1 2" key="1">
    <citation type="journal article" date="2010" name="Stand. Genomic Sci.">
        <title>Complete genome sequence of Haliangium ochraceum type strain (SMP-2).</title>
        <authorList>
            <consortium name="US DOE Joint Genome Institute (JGI-PGF)"/>
            <person name="Ivanova N."/>
            <person name="Daum C."/>
            <person name="Lang E."/>
            <person name="Abt B."/>
            <person name="Kopitz M."/>
            <person name="Saunders E."/>
            <person name="Lapidus A."/>
            <person name="Lucas S."/>
            <person name="Glavina Del Rio T."/>
            <person name="Nolan M."/>
            <person name="Tice H."/>
            <person name="Copeland A."/>
            <person name="Cheng J.F."/>
            <person name="Chen F."/>
            <person name="Bruce D."/>
            <person name="Goodwin L."/>
            <person name="Pitluck S."/>
            <person name="Mavromatis K."/>
            <person name="Pati A."/>
            <person name="Mikhailova N."/>
            <person name="Chen A."/>
            <person name="Palaniappan K."/>
            <person name="Land M."/>
            <person name="Hauser L."/>
            <person name="Chang Y.J."/>
            <person name="Jeffries C.D."/>
            <person name="Detter J.C."/>
            <person name="Brettin T."/>
            <person name="Rohde M."/>
            <person name="Goker M."/>
            <person name="Bristow J."/>
            <person name="Markowitz V."/>
            <person name="Eisen J.A."/>
            <person name="Hugenholtz P."/>
            <person name="Kyrpides N.C."/>
            <person name="Klenk H.P."/>
        </authorList>
    </citation>
    <scope>NUCLEOTIDE SEQUENCE [LARGE SCALE GENOMIC DNA]</scope>
    <source>
        <strain evidence="2">DSM 14365 / CIP 107738 / JCM 11303 / AJ 13395 / SMP-2</strain>
    </source>
</reference>
<keyword evidence="2" id="KW-1185">Reference proteome</keyword>
<gene>
    <name evidence="1" type="ordered locus">Hoch_5437</name>
</gene>
<dbReference type="EMBL" id="CP001804">
    <property type="protein sequence ID" value="ACY17920.1"/>
    <property type="molecule type" value="Genomic_DNA"/>
</dbReference>
<dbReference type="KEGG" id="hoh:Hoch_5437"/>
<proteinExistence type="predicted"/>
<organism evidence="1 2">
    <name type="scientific">Haliangium ochraceum (strain DSM 14365 / JCM 11303 / SMP-2)</name>
    <dbReference type="NCBI Taxonomy" id="502025"/>
    <lineage>
        <taxon>Bacteria</taxon>
        <taxon>Pseudomonadati</taxon>
        <taxon>Myxococcota</taxon>
        <taxon>Polyangia</taxon>
        <taxon>Haliangiales</taxon>
        <taxon>Kofleriaceae</taxon>
        <taxon>Haliangium</taxon>
    </lineage>
</organism>
<dbReference type="HOGENOM" id="CLU_1243890_0_0_7"/>
<sequence length="222" mass="24083">MRQPVVFGSRPSWPIVDGPGEACDVVDRGQLASHLYRLGRAQATGSLVLRPSAGAPEAVLLERGFAVTGARDPAGHGIARRLAELASAARVHSRLGAPGEHERSAEGARSLHLAAWARAHLESQLDTRGARRLLTELAGLPLVLVGDAVPPAVLCDETDRRILAAMETPRPLHEIWRQARTSRFRLLGFLHFLRGVGAIELPADAPRPVHRVRRPTEPWPCP</sequence>
<protein>
    <submittedName>
        <fullName evidence="1">Uncharacterized protein</fullName>
    </submittedName>
</protein>
<evidence type="ECO:0000313" key="2">
    <source>
        <dbReference type="Proteomes" id="UP000001880"/>
    </source>
</evidence>
<dbReference type="RefSeq" id="WP_012830512.1">
    <property type="nucleotide sequence ID" value="NC_013440.1"/>
</dbReference>
<name>D0LYQ4_HALO1</name>
<dbReference type="Proteomes" id="UP000001880">
    <property type="component" value="Chromosome"/>
</dbReference>
<evidence type="ECO:0000313" key="1">
    <source>
        <dbReference type="EMBL" id="ACY17920.1"/>
    </source>
</evidence>